<dbReference type="Proteomes" id="UP001151760">
    <property type="component" value="Unassembled WGS sequence"/>
</dbReference>
<evidence type="ECO:0000313" key="2">
    <source>
        <dbReference type="Proteomes" id="UP001151760"/>
    </source>
</evidence>
<comment type="caution">
    <text evidence="1">The sequence shown here is derived from an EMBL/GenBank/DDBJ whole genome shotgun (WGS) entry which is preliminary data.</text>
</comment>
<gene>
    <name evidence="1" type="ORF">Tco_0911119</name>
</gene>
<name>A0ABQ5CVQ8_9ASTR</name>
<dbReference type="EMBL" id="BQNB010014658">
    <property type="protein sequence ID" value="GJT30844.1"/>
    <property type="molecule type" value="Genomic_DNA"/>
</dbReference>
<sequence>MAAATAAVVMVFGGGGAAAMGAAVVRRWWPRWVDGSDDVDGGVWMKVVCRLWWRSGVRLWVESSRDEEDLGEDASKQGRINAIDADEDITLVNDQEAAKIKELMEI</sequence>
<organism evidence="1 2">
    <name type="scientific">Tanacetum coccineum</name>
    <dbReference type="NCBI Taxonomy" id="301880"/>
    <lineage>
        <taxon>Eukaryota</taxon>
        <taxon>Viridiplantae</taxon>
        <taxon>Streptophyta</taxon>
        <taxon>Embryophyta</taxon>
        <taxon>Tracheophyta</taxon>
        <taxon>Spermatophyta</taxon>
        <taxon>Magnoliopsida</taxon>
        <taxon>eudicotyledons</taxon>
        <taxon>Gunneridae</taxon>
        <taxon>Pentapetalae</taxon>
        <taxon>asterids</taxon>
        <taxon>campanulids</taxon>
        <taxon>Asterales</taxon>
        <taxon>Asteraceae</taxon>
        <taxon>Asteroideae</taxon>
        <taxon>Anthemideae</taxon>
        <taxon>Anthemidinae</taxon>
        <taxon>Tanacetum</taxon>
    </lineage>
</organism>
<protein>
    <submittedName>
        <fullName evidence="1">Uncharacterized protein</fullName>
    </submittedName>
</protein>
<proteinExistence type="predicted"/>
<reference evidence="1" key="1">
    <citation type="journal article" date="2022" name="Int. J. Mol. Sci.">
        <title>Draft Genome of Tanacetum Coccineum: Genomic Comparison of Closely Related Tanacetum-Family Plants.</title>
        <authorList>
            <person name="Yamashiro T."/>
            <person name="Shiraishi A."/>
            <person name="Nakayama K."/>
            <person name="Satake H."/>
        </authorList>
    </citation>
    <scope>NUCLEOTIDE SEQUENCE</scope>
</reference>
<accession>A0ABQ5CVQ8</accession>
<reference evidence="1" key="2">
    <citation type="submission" date="2022-01" db="EMBL/GenBank/DDBJ databases">
        <authorList>
            <person name="Yamashiro T."/>
            <person name="Shiraishi A."/>
            <person name="Satake H."/>
            <person name="Nakayama K."/>
        </authorList>
    </citation>
    <scope>NUCLEOTIDE SEQUENCE</scope>
</reference>
<evidence type="ECO:0000313" key="1">
    <source>
        <dbReference type="EMBL" id="GJT30844.1"/>
    </source>
</evidence>
<keyword evidence="2" id="KW-1185">Reference proteome</keyword>